<dbReference type="AlphaFoldDB" id="A0AAE1AQL5"/>
<proteinExistence type="predicted"/>
<dbReference type="EMBL" id="JAWDGP010001389">
    <property type="protein sequence ID" value="KAK3792048.1"/>
    <property type="molecule type" value="Genomic_DNA"/>
</dbReference>
<feature type="region of interest" description="Disordered" evidence="1">
    <location>
        <begin position="1"/>
        <end position="99"/>
    </location>
</feature>
<feature type="compositionally biased region" description="Polar residues" evidence="1">
    <location>
        <begin position="55"/>
        <end position="64"/>
    </location>
</feature>
<feature type="compositionally biased region" description="Basic and acidic residues" evidence="1">
    <location>
        <begin position="65"/>
        <end position="99"/>
    </location>
</feature>
<reference evidence="2" key="1">
    <citation type="journal article" date="2023" name="G3 (Bethesda)">
        <title>A reference genome for the long-term kleptoplast-retaining sea slug Elysia crispata morphotype clarki.</title>
        <authorList>
            <person name="Eastman K.E."/>
            <person name="Pendleton A.L."/>
            <person name="Shaikh M.A."/>
            <person name="Suttiyut T."/>
            <person name="Ogas R."/>
            <person name="Tomko P."/>
            <person name="Gavelis G."/>
            <person name="Widhalm J.R."/>
            <person name="Wisecaver J.H."/>
        </authorList>
    </citation>
    <scope>NUCLEOTIDE SEQUENCE</scope>
    <source>
        <strain evidence="2">ECLA1</strain>
    </source>
</reference>
<keyword evidence="3" id="KW-1185">Reference proteome</keyword>
<accession>A0AAE1AQL5</accession>
<evidence type="ECO:0000313" key="2">
    <source>
        <dbReference type="EMBL" id="KAK3792048.1"/>
    </source>
</evidence>
<evidence type="ECO:0000256" key="1">
    <source>
        <dbReference type="SAM" id="MobiDB-lite"/>
    </source>
</evidence>
<dbReference type="Proteomes" id="UP001283361">
    <property type="component" value="Unassembled WGS sequence"/>
</dbReference>
<comment type="caution">
    <text evidence="2">The sequence shown here is derived from an EMBL/GenBank/DDBJ whole genome shotgun (WGS) entry which is preliminary data.</text>
</comment>
<sequence length="250" mass="26806">MSTAGVVSRVVSDLSSSDSCREGGAVTCSPLAVPNGSHVQSVNGGTAGEQEGDAQIQNQRSSEYNSKRGEFCNRDCRDPEQRGGDTRKSRSESSSEEQTCCRHDSTLGFQFKLNPDANCAGEMTNCERSLSVESSHYSSADPDRVPRTGLESVSTEYTYEDLLSKDRSRSDRTVGSQESNPDIITRAVKSEVTGPCFGTSNGVMNGLVLSSKAKDTDRLEDSTSSTTVGSVFLYDVADVLRLDTSSAGQY</sequence>
<protein>
    <submittedName>
        <fullName evidence="2">Uncharacterized protein</fullName>
    </submittedName>
</protein>
<organism evidence="2 3">
    <name type="scientific">Elysia crispata</name>
    <name type="common">lettuce slug</name>
    <dbReference type="NCBI Taxonomy" id="231223"/>
    <lineage>
        <taxon>Eukaryota</taxon>
        <taxon>Metazoa</taxon>
        <taxon>Spiralia</taxon>
        <taxon>Lophotrochozoa</taxon>
        <taxon>Mollusca</taxon>
        <taxon>Gastropoda</taxon>
        <taxon>Heterobranchia</taxon>
        <taxon>Euthyneura</taxon>
        <taxon>Panpulmonata</taxon>
        <taxon>Sacoglossa</taxon>
        <taxon>Placobranchoidea</taxon>
        <taxon>Plakobranchidae</taxon>
        <taxon>Elysia</taxon>
    </lineage>
</organism>
<gene>
    <name evidence="2" type="ORF">RRG08_055315</name>
</gene>
<feature type="compositionally biased region" description="Low complexity" evidence="1">
    <location>
        <begin position="1"/>
        <end position="18"/>
    </location>
</feature>
<name>A0AAE1AQL5_9GAST</name>
<evidence type="ECO:0000313" key="3">
    <source>
        <dbReference type="Proteomes" id="UP001283361"/>
    </source>
</evidence>